<sequence length="81" mass="9673">MEKCPGGTVESIAFLRQNINKKEEEEGWRIGSEKGGSDADEQREEKKIRLWRRRPSIARRQRRDKRLHEETEKRSRRAAPQ</sequence>
<keyword evidence="3" id="KW-1185">Reference proteome</keyword>
<organism evidence="2 3">
    <name type="scientific">Pleurodeles waltl</name>
    <name type="common">Iberian ribbed newt</name>
    <dbReference type="NCBI Taxonomy" id="8319"/>
    <lineage>
        <taxon>Eukaryota</taxon>
        <taxon>Metazoa</taxon>
        <taxon>Chordata</taxon>
        <taxon>Craniata</taxon>
        <taxon>Vertebrata</taxon>
        <taxon>Euteleostomi</taxon>
        <taxon>Amphibia</taxon>
        <taxon>Batrachia</taxon>
        <taxon>Caudata</taxon>
        <taxon>Salamandroidea</taxon>
        <taxon>Salamandridae</taxon>
        <taxon>Pleurodelinae</taxon>
        <taxon>Pleurodeles</taxon>
    </lineage>
</organism>
<proteinExistence type="predicted"/>
<dbReference type="Proteomes" id="UP001066276">
    <property type="component" value="Chromosome 1_1"/>
</dbReference>
<evidence type="ECO:0000313" key="3">
    <source>
        <dbReference type="Proteomes" id="UP001066276"/>
    </source>
</evidence>
<feature type="compositionally biased region" description="Basic residues" evidence="1">
    <location>
        <begin position="49"/>
        <end position="65"/>
    </location>
</feature>
<evidence type="ECO:0000256" key="1">
    <source>
        <dbReference type="SAM" id="MobiDB-lite"/>
    </source>
</evidence>
<evidence type="ECO:0000313" key="2">
    <source>
        <dbReference type="EMBL" id="KAJ1218191.1"/>
    </source>
</evidence>
<dbReference type="AlphaFoldDB" id="A0AAV7WZM3"/>
<protein>
    <submittedName>
        <fullName evidence="2">Uncharacterized protein</fullName>
    </submittedName>
</protein>
<feature type="compositionally biased region" description="Basic and acidic residues" evidence="1">
    <location>
        <begin position="21"/>
        <end position="37"/>
    </location>
</feature>
<gene>
    <name evidence="2" type="ORF">NDU88_005774</name>
</gene>
<name>A0AAV7WZM3_PLEWA</name>
<comment type="caution">
    <text evidence="2">The sequence shown here is derived from an EMBL/GenBank/DDBJ whole genome shotgun (WGS) entry which is preliminary data.</text>
</comment>
<feature type="region of interest" description="Disordered" evidence="1">
    <location>
        <begin position="21"/>
        <end position="81"/>
    </location>
</feature>
<accession>A0AAV7WZM3</accession>
<dbReference type="EMBL" id="JANPWB010000001">
    <property type="protein sequence ID" value="KAJ1218191.1"/>
    <property type="molecule type" value="Genomic_DNA"/>
</dbReference>
<reference evidence="2" key="1">
    <citation type="journal article" date="2022" name="bioRxiv">
        <title>Sequencing and chromosome-scale assembly of the giantPleurodeles waltlgenome.</title>
        <authorList>
            <person name="Brown T."/>
            <person name="Elewa A."/>
            <person name="Iarovenko S."/>
            <person name="Subramanian E."/>
            <person name="Araus A.J."/>
            <person name="Petzold A."/>
            <person name="Susuki M."/>
            <person name="Suzuki K.-i.T."/>
            <person name="Hayashi T."/>
            <person name="Toyoda A."/>
            <person name="Oliveira C."/>
            <person name="Osipova E."/>
            <person name="Leigh N.D."/>
            <person name="Simon A."/>
            <person name="Yun M.H."/>
        </authorList>
    </citation>
    <scope>NUCLEOTIDE SEQUENCE</scope>
    <source>
        <strain evidence="2">20211129_DDA</strain>
        <tissue evidence="2">Liver</tissue>
    </source>
</reference>